<dbReference type="Pfam" id="PF00893">
    <property type="entry name" value="Multi_Drug_Res"/>
    <property type="match status" value="1"/>
</dbReference>
<keyword evidence="6 9" id="KW-0472">Membrane</keyword>
<dbReference type="PANTHER" id="PTHR30561:SF1">
    <property type="entry name" value="MULTIDRUG TRANSPORTER EMRE"/>
    <property type="match status" value="1"/>
</dbReference>
<comment type="subcellular location">
    <subcellularLocation>
        <location evidence="1 7">Cell membrane</location>
        <topology evidence="1 7">Multi-pass membrane protein</topology>
    </subcellularLocation>
</comment>
<gene>
    <name evidence="10" type="ORF">ACFQ3U_14390</name>
</gene>
<feature type="transmembrane region" description="Helical" evidence="9">
    <location>
        <begin position="26"/>
        <end position="46"/>
    </location>
</feature>
<accession>A0ABW3TRH6</accession>
<name>A0ABW3TRH6_9MICO</name>
<keyword evidence="5 9" id="KW-1133">Transmembrane helix</keyword>
<evidence type="ECO:0000256" key="6">
    <source>
        <dbReference type="ARBA" id="ARBA00023136"/>
    </source>
</evidence>
<feature type="region of interest" description="Disordered" evidence="8">
    <location>
        <begin position="107"/>
        <end position="128"/>
    </location>
</feature>
<dbReference type="InterPro" id="IPR037185">
    <property type="entry name" value="EmrE-like"/>
</dbReference>
<evidence type="ECO:0000256" key="3">
    <source>
        <dbReference type="ARBA" id="ARBA00022475"/>
    </source>
</evidence>
<evidence type="ECO:0000256" key="4">
    <source>
        <dbReference type="ARBA" id="ARBA00022692"/>
    </source>
</evidence>
<comment type="caution">
    <text evidence="10">The sequence shown here is derived from an EMBL/GenBank/DDBJ whole genome shotgun (WGS) entry which is preliminary data.</text>
</comment>
<dbReference type="EMBL" id="JBHTLY010000008">
    <property type="protein sequence ID" value="MFD1203083.1"/>
    <property type="molecule type" value="Genomic_DNA"/>
</dbReference>
<dbReference type="Gene3D" id="1.10.3730.20">
    <property type="match status" value="1"/>
</dbReference>
<feature type="transmembrane region" description="Helical" evidence="9">
    <location>
        <begin position="58"/>
        <end position="78"/>
    </location>
</feature>
<keyword evidence="4 7" id="KW-0812">Transmembrane</keyword>
<sequence>MHWALLAAAIALEVFATSMLKLSDGFTKLWPTVAVLAGYACSFYLLSRVLLTMPVGTAYAIWSAAGTVLVVGIGFVAYHERLTALQLVGVVLTITGVVLLNVGGQAHGSPEPAGEPGPTAATAASLEP</sequence>
<dbReference type="InterPro" id="IPR000390">
    <property type="entry name" value="Small_drug/metabolite_transptr"/>
</dbReference>
<evidence type="ECO:0000256" key="1">
    <source>
        <dbReference type="ARBA" id="ARBA00004651"/>
    </source>
</evidence>
<reference evidence="11" key="1">
    <citation type="journal article" date="2019" name="Int. J. Syst. Evol. Microbiol.">
        <title>The Global Catalogue of Microorganisms (GCM) 10K type strain sequencing project: providing services to taxonomists for standard genome sequencing and annotation.</title>
        <authorList>
            <consortium name="The Broad Institute Genomics Platform"/>
            <consortium name="The Broad Institute Genome Sequencing Center for Infectious Disease"/>
            <person name="Wu L."/>
            <person name="Ma J."/>
        </authorList>
    </citation>
    <scope>NUCLEOTIDE SEQUENCE [LARGE SCALE GENOMIC DNA]</scope>
    <source>
        <strain evidence="11">CCUG 50213</strain>
    </source>
</reference>
<dbReference type="SUPFAM" id="SSF103481">
    <property type="entry name" value="Multidrug resistance efflux transporter EmrE"/>
    <property type="match status" value="1"/>
</dbReference>
<protein>
    <submittedName>
        <fullName evidence="10">Multidrug efflux SMR transporter</fullName>
    </submittedName>
</protein>
<organism evidence="10 11">
    <name type="scientific">Leucobacter albus</name>
    <dbReference type="NCBI Taxonomy" id="272210"/>
    <lineage>
        <taxon>Bacteria</taxon>
        <taxon>Bacillati</taxon>
        <taxon>Actinomycetota</taxon>
        <taxon>Actinomycetes</taxon>
        <taxon>Micrococcales</taxon>
        <taxon>Microbacteriaceae</taxon>
        <taxon>Leucobacter</taxon>
    </lineage>
</organism>
<dbReference type="InterPro" id="IPR045324">
    <property type="entry name" value="Small_multidrug_res"/>
</dbReference>
<keyword evidence="11" id="KW-1185">Reference proteome</keyword>
<feature type="transmembrane region" description="Helical" evidence="9">
    <location>
        <begin position="84"/>
        <end position="102"/>
    </location>
</feature>
<dbReference type="PANTHER" id="PTHR30561">
    <property type="entry name" value="SMR FAMILY PROTON-DEPENDENT DRUG EFFLUX TRANSPORTER SUGE"/>
    <property type="match status" value="1"/>
</dbReference>
<evidence type="ECO:0000313" key="11">
    <source>
        <dbReference type="Proteomes" id="UP001597181"/>
    </source>
</evidence>
<evidence type="ECO:0000256" key="9">
    <source>
        <dbReference type="SAM" id="Phobius"/>
    </source>
</evidence>
<dbReference type="Proteomes" id="UP001597181">
    <property type="component" value="Unassembled WGS sequence"/>
</dbReference>
<dbReference type="RefSeq" id="WP_343960169.1">
    <property type="nucleotide sequence ID" value="NZ_BAAAKZ010000006.1"/>
</dbReference>
<evidence type="ECO:0000256" key="2">
    <source>
        <dbReference type="ARBA" id="ARBA00022448"/>
    </source>
</evidence>
<keyword evidence="3" id="KW-1003">Cell membrane</keyword>
<evidence type="ECO:0000256" key="7">
    <source>
        <dbReference type="RuleBase" id="RU003942"/>
    </source>
</evidence>
<keyword evidence="2" id="KW-0813">Transport</keyword>
<evidence type="ECO:0000313" key="10">
    <source>
        <dbReference type="EMBL" id="MFD1203083.1"/>
    </source>
</evidence>
<proteinExistence type="inferred from homology"/>
<evidence type="ECO:0000256" key="8">
    <source>
        <dbReference type="SAM" id="MobiDB-lite"/>
    </source>
</evidence>
<comment type="similarity">
    <text evidence="7">Belongs to the drug/metabolite transporter (DMT) superfamily. Small multidrug resistance (SMR) (TC 2.A.7.1) family.</text>
</comment>
<evidence type="ECO:0000256" key="5">
    <source>
        <dbReference type="ARBA" id="ARBA00022989"/>
    </source>
</evidence>